<evidence type="ECO:0000256" key="1">
    <source>
        <dbReference type="SAM" id="MobiDB-lite"/>
    </source>
</evidence>
<accession>A0A4R8Q1X7</accession>
<dbReference type="PANTHER" id="PTHR39475">
    <property type="entry name" value="CONIDIATION-SPECIFIC PROTEIN 6"/>
    <property type="match status" value="1"/>
</dbReference>
<proteinExistence type="predicted"/>
<reference evidence="2 3" key="1">
    <citation type="submission" date="2018-11" db="EMBL/GenBank/DDBJ databases">
        <title>Genome sequence and assembly of Colletotrichum spinosum.</title>
        <authorList>
            <person name="Gan P."/>
            <person name="Shirasu K."/>
        </authorList>
    </citation>
    <scope>NUCLEOTIDE SEQUENCE [LARGE SCALE GENOMIC DNA]</scope>
    <source>
        <strain evidence="2 3">CBS 515.97</strain>
    </source>
</reference>
<name>A0A4R8Q1X7_9PEZI</name>
<feature type="compositionally biased region" description="Basic and acidic residues" evidence="1">
    <location>
        <begin position="60"/>
        <end position="80"/>
    </location>
</feature>
<sequence>MSGNSNVGTSGVYEAGDQRNVKDSELQNADRFHEGQSNSHQANDSSAFIAEVLRDTFNSRVEDERTIANRLAAEEKKEKQDDDDDDAETRQLKKDPTLPAKMHGNEPSSGAKIDAQLQAEDEERLKQKGKA</sequence>
<feature type="compositionally biased region" description="Polar residues" evidence="1">
    <location>
        <begin position="35"/>
        <end position="46"/>
    </location>
</feature>
<organism evidence="2 3">
    <name type="scientific">Colletotrichum spinosum</name>
    <dbReference type="NCBI Taxonomy" id="1347390"/>
    <lineage>
        <taxon>Eukaryota</taxon>
        <taxon>Fungi</taxon>
        <taxon>Dikarya</taxon>
        <taxon>Ascomycota</taxon>
        <taxon>Pezizomycotina</taxon>
        <taxon>Sordariomycetes</taxon>
        <taxon>Hypocreomycetidae</taxon>
        <taxon>Glomerellales</taxon>
        <taxon>Glomerellaceae</taxon>
        <taxon>Colletotrichum</taxon>
        <taxon>Colletotrichum orbiculare species complex</taxon>
    </lineage>
</organism>
<dbReference type="PANTHER" id="PTHR39475:SF1">
    <property type="entry name" value="CONIDIATION-SPECIFIC PROTEIN 6"/>
    <property type="match status" value="1"/>
</dbReference>
<evidence type="ECO:0000313" key="2">
    <source>
        <dbReference type="EMBL" id="TDZ30656.1"/>
    </source>
</evidence>
<keyword evidence="3" id="KW-1185">Reference proteome</keyword>
<dbReference type="Proteomes" id="UP000295083">
    <property type="component" value="Unassembled WGS sequence"/>
</dbReference>
<gene>
    <name evidence="2" type="ORF">C8035_v002688</name>
</gene>
<evidence type="ECO:0000313" key="3">
    <source>
        <dbReference type="Proteomes" id="UP000295083"/>
    </source>
</evidence>
<feature type="compositionally biased region" description="Basic and acidic residues" evidence="1">
    <location>
        <begin position="16"/>
        <end position="34"/>
    </location>
</feature>
<comment type="caution">
    <text evidence="2">The sequence shown here is derived from an EMBL/GenBank/DDBJ whole genome shotgun (WGS) entry which is preliminary data.</text>
</comment>
<dbReference type="EMBL" id="QAPG01000123">
    <property type="protein sequence ID" value="TDZ30656.1"/>
    <property type="molecule type" value="Genomic_DNA"/>
</dbReference>
<dbReference type="AlphaFoldDB" id="A0A4R8Q1X7"/>
<protein>
    <submittedName>
        <fullName evidence="2">Uncharacterized protein</fullName>
    </submittedName>
</protein>
<feature type="region of interest" description="Disordered" evidence="1">
    <location>
        <begin position="1"/>
        <end position="131"/>
    </location>
</feature>